<gene>
    <name evidence="1" type="ORF">AVDCRST_MAG28-1481</name>
</gene>
<feature type="non-terminal residue" evidence="1">
    <location>
        <position position="1"/>
    </location>
</feature>
<proteinExistence type="predicted"/>
<protein>
    <submittedName>
        <fullName evidence="1">Uncharacterized protein</fullName>
    </submittedName>
</protein>
<accession>A0A6J4QYK5</accession>
<dbReference type="EMBL" id="CADCVE010000032">
    <property type="protein sequence ID" value="CAA9451672.1"/>
    <property type="molecule type" value="Genomic_DNA"/>
</dbReference>
<name>A0A6J4QYK5_9ACTN</name>
<feature type="non-terminal residue" evidence="1">
    <location>
        <position position="114"/>
    </location>
</feature>
<sequence length="114" mass="12384">CFFSCWRLKASESSATSRASSSVSWSFRSTSISRTRVFNIWLTTAPTFGSIVSASTSSARVSSWAFRSFISRPGLERAALEAFLRRASLRAGSCAGHQSLPRAATPLQRSPFAV</sequence>
<dbReference type="AlphaFoldDB" id="A0A6J4QYK5"/>
<evidence type="ECO:0000313" key="1">
    <source>
        <dbReference type="EMBL" id="CAA9451672.1"/>
    </source>
</evidence>
<reference evidence="1" key="1">
    <citation type="submission" date="2020-02" db="EMBL/GenBank/DDBJ databases">
        <authorList>
            <person name="Meier V. D."/>
        </authorList>
    </citation>
    <scope>NUCLEOTIDE SEQUENCE</scope>
    <source>
        <strain evidence="1">AVDCRST_MAG28</strain>
    </source>
</reference>
<organism evidence="1">
    <name type="scientific">uncultured Rubrobacteraceae bacterium</name>
    <dbReference type="NCBI Taxonomy" id="349277"/>
    <lineage>
        <taxon>Bacteria</taxon>
        <taxon>Bacillati</taxon>
        <taxon>Actinomycetota</taxon>
        <taxon>Rubrobacteria</taxon>
        <taxon>Rubrobacterales</taxon>
        <taxon>Rubrobacteraceae</taxon>
        <taxon>environmental samples</taxon>
    </lineage>
</organism>